<dbReference type="InterPro" id="IPR018490">
    <property type="entry name" value="cNMP-bd_dom_sf"/>
</dbReference>
<dbReference type="AlphaFoldDB" id="A0A433XCL0"/>
<organism evidence="7 8">
    <name type="scientific">Paenibacillus zeisoli</name>
    <dbReference type="NCBI Taxonomy" id="2496267"/>
    <lineage>
        <taxon>Bacteria</taxon>
        <taxon>Bacillati</taxon>
        <taxon>Bacillota</taxon>
        <taxon>Bacilli</taxon>
        <taxon>Bacillales</taxon>
        <taxon>Paenibacillaceae</taxon>
        <taxon>Paenibacillus</taxon>
    </lineage>
</organism>
<dbReference type="Proteomes" id="UP000272464">
    <property type="component" value="Unassembled WGS sequence"/>
</dbReference>
<evidence type="ECO:0000259" key="5">
    <source>
        <dbReference type="PROSITE" id="PS50042"/>
    </source>
</evidence>
<dbReference type="GO" id="GO:0003677">
    <property type="term" value="F:DNA binding"/>
    <property type="evidence" value="ECO:0007669"/>
    <property type="project" value="UniProtKB-KW"/>
</dbReference>
<dbReference type="SUPFAM" id="SSF46785">
    <property type="entry name" value="Winged helix' DNA-binding domain"/>
    <property type="match status" value="1"/>
</dbReference>
<dbReference type="EMBL" id="RZNX01000003">
    <property type="protein sequence ID" value="RUT31891.1"/>
    <property type="molecule type" value="Genomic_DNA"/>
</dbReference>
<evidence type="ECO:0000256" key="1">
    <source>
        <dbReference type="ARBA" id="ARBA00023015"/>
    </source>
</evidence>
<reference evidence="7 8" key="1">
    <citation type="submission" date="2018-12" db="EMBL/GenBank/DDBJ databases">
        <authorList>
            <person name="Sun L."/>
            <person name="Chen Z."/>
        </authorList>
    </citation>
    <scope>NUCLEOTIDE SEQUENCE [LARGE SCALE GENOMIC DNA]</scope>
    <source>
        <strain evidence="7 8">3-5-3</strain>
    </source>
</reference>
<dbReference type="InterPro" id="IPR050397">
    <property type="entry name" value="Env_Response_Regulators"/>
</dbReference>
<dbReference type="InterPro" id="IPR000595">
    <property type="entry name" value="cNMP-bd_dom"/>
</dbReference>
<dbReference type="GO" id="GO:0003700">
    <property type="term" value="F:DNA-binding transcription factor activity"/>
    <property type="evidence" value="ECO:0007669"/>
    <property type="project" value="TreeGrafter"/>
</dbReference>
<evidence type="ECO:0000256" key="2">
    <source>
        <dbReference type="ARBA" id="ARBA00023125"/>
    </source>
</evidence>
<keyword evidence="8" id="KW-1185">Reference proteome</keyword>
<dbReference type="InterPro" id="IPR014710">
    <property type="entry name" value="RmlC-like_jellyroll"/>
</dbReference>
<dbReference type="GO" id="GO:0005829">
    <property type="term" value="C:cytosol"/>
    <property type="evidence" value="ECO:0007669"/>
    <property type="project" value="TreeGrafter"/>
</dbReference>
<dbReference type="PANTHER" id="PTHR24567">
    <property type="entry name" value="CRP FAMILY TRANSCRIPTIONAL REGULATORY PROTEIN"/>
    <property type="match status" value="1"/>
</dbReference>
<dbReference type="PROSITE" id="PS51063">
    <property type="entry name" value="HTH_CRP_2"/>
    <property type="match status" value="1"/>
</dbReference>
<evidence type="ECO:0000313" key="7">
    <source>
        <dbReference type="EMBL" id="RUT31891.1"/>
    </source>
</evidence>
<feature type="domain" description="Cyclic nucleotide-binding" evidence="5">
    <location>
        <begin position="12"/>
        <end position="134"/>
    </location>
</feature>
<sequence>MLQADMKRISLLLPSLSLIPEEDWAEAEIRTVSPATPHFIREGHVLQHAMFILQGTVRIYKLTPQGREITLYRVQNGQTCVLMMASILGETPYEASASIEVDTEVLLIPIHLFRKWMDLYLPLKQHIFQQIIERITSVTQLVENIAFQSIPYRIAEFLLKQMDTDNQATLHITHEQLAVELGTAREVISRSLKDLARKNIISARRGCIQILDRNLLLELIHNGSM</sequence>
<dbReference type="Pfam" id="PF00027">
    <property type="entry name" value="cNMP_binding"/>
    <property type="match status" value="1"/>
</dbReference>
<keyword evidence="2" id="KW-0238">DNA-binding</keyword>
<evidence type="ECO:0000313" key="8">
    <source>
        <dbReference type="Proteomes" id="UP000272464"/>
    </source>
</evidence>
<comment type="caution">
    <text evidence="7">The sequence shown here is derived from an EMBL/GenBank/DDBJ whole genome shotgun (WGS) entry which is preliminary data.</text>
</comment>
<dbReference type="Pfam" id="PF13545">
    <property type="entry name" value="HTH_Crp_2"/>
    <property type="match status" value="1"/>
</dbReference>
<evidence type="ECO:0000256" key="4">
    <source>
        <dbReference type="ARBA" id="ARBA00023163"/>
    </source>
</evidence>
<gene>
    <name evidence="7" type="ORF">EJP77_10970</name>
</gene>
<keyword evidence="1" id="KW-0805">Transcription regulation</keyword>
<dbReference type="Gene3D" id="2.60.120.10">
    <property type="entry name" value="Jelly Rolls"/>
    <property type="match status" value="1"/>
</dbReference>
<feature type="domain" description="HTH crp-type" evidence="6">
    <location>
        <begin position="148"/>
        <end position="214"/>
    </location>
</feature>
<dbReference type="PROSITE" id="PS50042">
    <property type="entry name" value="CNMP_BINDING_3"/>
    <property type="match status" value="1"/>
</dbReference>
<dbReference type="PANTHER" id="PTHR24567:SF74">
    <property type="entry name" value="HTH-TYPE TRANSCRIPTIONAL REGULATOR ARCR"/>
    <property type="match status" value="1"/>
</dbReference>
<proteinExistence type="predicted"/>
<dbReference type="Gene3D" id="1.10.10.10">
    <property type="entry name" value="Winged helix-like DNA-binding domain superfamily/Winged helix DNA-binding domain"/>
    <property type="match status" value="1"/>
</dbReference>
<dbReference type="InterPro" id="IPR012318">
    <property type="entry name" value="HTH_CRP"/>
</dbReference>
<accession>A0A433XCL0</accession>
<dbReference type="RefSeq" id="WP_127199271.1">
    <property type="nucleotide sequence ID" value="NZ_RZNX01000003.1"/>
</dbReference>
<evidence type="ECO:0000256" key="3">
    <source>
        <dbReference type="ARBA" id="ARBA00023159"/>
    </source>
</evidence>
<name>A0A433XCL0_9BACL</name>
<keyword evidence="4" id="KW-0804">Transcription</keyword>
<dbReference type="InterPro" id="IPR036388">
    <property type="entry name" value="WH-like_DNA-bd_sf"/>
</dbReference>
<dbReference type="CDD" id="cd00038">
    <property type="entry name" value="CAP_ED"/>
    <property type="match status" value="1"/>
</dbReference>
<dbReference type="SUPFAM" id="SSF51206">
    <property type="entry name" value="cAMP-binding domain-like"/>
    <property type="match status" value="1"/>
</dbReference>
<protein>
    <submittedName>
        <fullName evidence="7">Crp/Fnr family transcriptional regulator</fullName>
    </submittedName>
</protein>
<evidence type="ECO:0000259" key="6">
    <source>
        <dbReference type="PROSITE" id="PS51063"/>
    </source>
</evidence>
<dbReference type="SMART" id="SM00419">
    <property type="entry name" value="HTH_CRP"/>
    <property type="match status" value="1"/>
</dbReference>
<dbReference type="OrthoDB" id="9776746at2"/>
<dbReference type="InterPro" id="IPR036390">
    <property type="entry name" value="WH_DNA-bd_sf"/>
</dbReference>
<keyword evidence="3" id="KW-0010">Activator</keyword>